<evidence type="ECO:0000313" key="1">
    <source>
        <dbReference type="EMBL" id="KNE68053.1"/>
    </source>
</evidence>
<dbReference type="Proteomes" id="UP000054350">
    <property type="component" value="Unassembled WGS sequence"/>
</dbReference>
<reference evidence="2" key="2">
    <citation type="submission" date="2009-11" db="EMBL/GenBank/DDBJ databases">
        <title>The Genome Sequence of Allomyces macrogynus strain ATCC 38327.</title>
        <authorList>
            <consortium name="The Broad Institute Genome Sequencing Platform"/>
            <person name="Russ C."/>
            <person name="Cuomo C."/>
            <person name="Shea T."/>
            <person name="Young S.K."/>
            <person name="Zeng Q."/>
            <person name="Koehrsen M."/>
            <person name="Haas B."/>
            <person name="Borodovsky M."/>
            <person name="Guigo R."/>
            <person name="Alvarado L."/>
            <person name="Berlin A."/>
            <person name="Borenstein D."/>
            <person name="Chen Z."/>
            <person name="Engels R."/>
            <person name="Freedman E."/>
            <person name="Gellesch M."/>
            <person name="Goldberg J."/>
            <person name="Griggs A."/>
            <person name="Gujja S."/>
            <person name="Heiman D."/>
            <person name="Hepburn T."/>
            <person name="Howarth C."/>
            <person name="Jen D."/>
            <person name="Larson L."/>
            <person name="Lewis B."/>
            <person name="Mehta T."/>
            <person name="Park D."/>
            <person name="Pearson M."/>
            <person name="Roberts A."/>
            <person name="Saif S."/>
            <person name="Shenoy N."/>
            <person name="Sisk P."/>
            <person name="Stolte C."/>
            <person name="Sykes S."/>
            <person name="Walk T."/>
            <person name="White J."/>
            <person name="Yandava C."/>
            <person name="Burger G."/>
            <person name="Gray M.W."/>
            <person name="Holland P.W.H."/>
            <person name="King N."/>
            <person name="Lang F.B.F."/>
            <person name="Roger A.J."/>
            <person name="Ruiz-Trillo I."/>
            <person name="Lander E."/>
            <person name="Nusbaum C."/>
        </authorList>
    </citation>
    <scope>NUCLEOTIDE SEQUENCE [LARGE SCALE GENOMIC DNA]</scope>
    <source>
        <strain evidence="2">ATCC 38327</strain>
    </source>
</reference>
<accession>A0A0L0SZU3</accession>
<dbReference type="InterPro" id="IPR032675">
    <property type="entry name" value="LRR_dom_sf"/>
</dbReference>
<dbReference type="Gene3D" id="3.80.10.10">
    <property type="entry name" value="Ribonuclease Inhibitor"/>
    <property type="match status" value="2"/>
</dbReference>
<dbReference type="OrthoDB" id="1055097at2759"/>
<dbReference type="VEuPathDB" id="FungiDB:AMAG_13226"/>
<dbReference type="AlphaFoldDB" id="A0A0L0SZU3"/>
<proteinExistence type="predicted"/>
<evidence type="ECO:0000313" key="2">
    <source>
        <dbReference type="Proteomes" id="UP000054350"/>
    </source>
</evidence>
<reference evidence="1 2" key="1">
    <citation type="submission" date="2009-11" db="EMBL/GenBank/DDBJ databases">
        <title>Annotation of Allomyces macrogynus ATCC 38327.</title>
        <authorList>
            <consortium name="The Broad Institute Genome Sequencing Platform"/>
            <person name="Russ C."/>
            <person name="Cuomo C."/>
            <person name="Burger G."/>
            <person name="Gray M.W."/>
            <person name="Holland P.W.H."/>
            <person name="King N."/>
            <person name="Lang F.B.F."/>
            <person name="Roger A.J."/>
            <person name="Ruiz-Trillo I."/>
            <person name="Young S.K."/>
            <person name="Zeng Q."/>
            <person name="Gargeya S."/>
            <person name="Fitzgerald M."/>
            <person name="Haas B."/>
            <person name="Abouelleil A."/>
            <person name="Alvarado L."/>
            <person name="Arachchi H.M."/>
            <person name="Berlin A."/>
            <person name="Chapman S.B."/>
            <person name="Gearin G."/>
            <person name="Goldberg J."/>
            <person name="Griggs A."/>
            <person name="Gujja S."/>
            <person name="Hansen M."/>
            <person name="Heiman D."/>
            <person name="Howarth C."/>
            <person name="Larimer J."/>
            <person name="Lui A."/>
            <person name="MacDonald P.J.P."/>
            <person name="McCowen C."/>
            <person name="Montmayeur A."/>
            <person name="Murphy C."/>
            <person name="Neiman D."/>
            <person name="Pearson M."/>
            <person name="Priest M."/>
            <person name="Roberts A."/>
            <person name="Saif S."/>
            <person name="Shea T."/>
            <person name="Sisk P."/>
            <person name="Stolte C."/>
            <person name="Sykes S."/>
            <person name="Wortman J."/>
            <person name="Nusbaum C."/>
            <person name="Birren B."/>
        </authorList>
    </citation>
    <scope>NUCLEOTIDE SEQUENCE [LARGE SCALE GENOMIC DNA]</scope>
    <source>
        <strain evidence="1 2">ATCC 38327</strain>
    </source>
</reference>
<dbReference type="SUPFAM" id="SSF52047">
    <property type="entry name" value="RNI-like"/>
    <property type="match status" value="1"/>
</dbReference>
<protein>
    <submittedName>
        <fullName evidence="1">Uncharacterized protein</fullName>
    </submittedName>
</protein>
<organism evidence="1 2">
    <name type="scientific">Allomyces macrogynus (strain ATCC 38327)</name>
    <name type="common">Allomyces javanicus var. macrogynus</name>
    <dbReference type="NCBI Taxonomy" id="578462"/>
    <lineage>
        <taxon>Eukaryota</taxon>
        <taxon>Fungi</taxon>
        <taxon>Fungi incertae sedis</taxon>
        <taxon>Blastocladiomycota</taxon>
        <taxon>Blastocladiomycetes</taxon>
        <taxon>Blastocladiales</taxon>
        <taxon>Blastocladiaceae</taxon>
        <taxon>Allomyces</taxon>
    </lineage>
</organism>
<name>A0A0L0SZU3_ALLM3</name>
<keyword evidence="2" id="KW-1185">Reference proteome</keyword>
<gene>
    <name evidence="1" type="ORF">AMAG_13226</name>
</gene>
<dbReference type="EMBL" id="GG745355">
    <property type="protein sequence ID" value="KNE68053.1"/>
    <property type="molecule type" value="Genomic_DNA"/>
</dbReference>
<sequence length="616" mass="67065">MSNITTLHSPTGPAPMLQQLPSIVLDHLARVLASSESECKQNHALLHLALAAPVFYAPCIRVAIRSTMAFFADASVPRRDPNQADVVKLTPSSIGKLIYDREIDQWYLVLPLRSSERALVQRAQGDAKVDMSFGASNMDYLNHFDEMNPSFRTVPASRRWSLLPVPFRMIAHFHMNFAQAGGRDGSCYGYDLLAIPRLHTIPSFCQRLVLSGNVPLHTLDLPRSLDRLDFAFDAVLPDPTVVPDAFDHLPRTLRALTMGTSALGKSNELALAALLNHVPTTLRFLDMSFSSGTLLAPIVAALARLIVRAPGLSGLSISGCDQFSEWDPATFASLPRTGMQYLDLVLQRGGSGRPENAAALARLVAGFPTTVESFSWMMQRSWHYGRRADATSLHSIVARFPLATRQLSVSLPSWDAVIGASLPLIPPLWSLSLESEPNIDRSADPVGALAAIAPRIPATLADLALNSWPIGDGTPALAALAQHLPPHIRSLSLMGCHLTCADLEQFVWPSTLRRLDLKGNGLTTGPKRLPHRLKELDLSANGSLSDTETWIAELPSALEVLSLGETCVSDRVGMALCESVEQQRMPKLRQVDVCDTDMSLDVIEALFTVIGVVLDN</sequence>